<sequence>MKTKHTRGQRGLLEADLVHASLMEVERAGLEGFGLRCAARAIGCDVATLSYRFGSKEGLERAIAHRLHEEVAAPKSQLRWQARLTGLANAYRQVAKRYPNAFPLLLRFWTTGPRDMQISEEWHQALYDAGLREADIPPVACATYAAVLGVCSGEIGGLLDKPSVATLREIEGQSDLPLTKKLLPIFADLSDDEVFDTMIGILISGIETRAAKQGLRKKKPRTRKSKDS</sequence>
<protein>
    <submittedName>
        <fullName evidence="4">Tetracyclin repressor, C-terminal all-alpha domain</fullName>
    </submittedName>
</protein>
<keyword evidence="2" id="KW-0804">Transcription</keyword>
<dbReference type="SUPFAM" id="SSF46689">
    <property type="entry name" value="Homeodomain-like"/>
    <property type="match status" value="1"/>
</dbReference>
<dbReference type="Proteomes" id="UP000199423">
    <property type="component" value="Unassembled WGS sequence"/>
</dbReference>
<dbReference type="Gene3D" id="1.10.357.10">
    <property type="entry name" value="Tetracycline Repressor, domain 2"/>
    <property type="match status" value="1"/>
</dbReference>
<dbReference type="GO" id="GO:0045892">
    <property type="term" value="P:negative regulation of DNA-templated transcription"/>
    <property type="evidence" value="ECO:0007669"/>
    <property type="project" value="InterPro"/>
</dbReference>
<dbReference type="AlphaFoldDB" id="A0A1I7N253"/>
<evidence type="ECO:0000313" key="4">
    <source>
        <dbReference type="EMBL" id="SFV28703.1"/>
    </source>
</evidence>
<keyword evidence="1" id="KW-0805">Transcription regulation</keyword>
<organism evidence="4 5">
    <name type="scientific">Hyphomicrobium facile</name>
    <dbReference type="NCBI Taxonomy" id="51670"/>
    <lineage>
        <taxon>Bacteria</taxon>
        <taxon>Pseudomonadati</taxon>
        <taxon>Pseudomonadota</taxon>
        <taxon>Alphaproteobacteria</taxon>
        <taxon>Hyphomicrobiales</taxon>
        <taxon>Hyphomicrobiaceae</taxon>
        <taxon>Hyphomicrobium</taxon>
    </lineage>
</organism>
<dbReference type="STRING" id="51670.SAMN04488557_1072"/>
<name>A0A1I7N253_9HYPH</name>
<dbReference type="InterPro" id="IPR009057">
    <property type="entry name" value="Homeodomain-like_sf"/>
</dbReference>
<dbReference type="EMBL" id="FPCH01000001">
    <property type="protein sequence ID" value="SFV28703.1"/>
    <property type="molecule type" value="Genomic_DNA"/>
</dbReference>
<dbReference type="Gene3D" id="1.10.10.60">
    <property type="entry name" value="Homeodomain-like"/>
    <property type="match status" value="1"/>
</dbReference>
<accession>A0A1I7N253</accession>
<evidence type="ECO:0000313" key="5">
    <source>
        <dbReference type="Proteomes" id="UP000199423"/>
    </source>
</evidence>
<dbReference type="InterPro" id="IPR036271">
    <property type="entry name" value="Tet_transcr_reg_TetR-rel_C_sf"/>
</dbReference>
<evidence type="ECO:0000256" key="2">
    <source>
        <dbReference type="ARBA" id="ARBA00023163"/>
    </source>
</evidence>
<feature type="domain" description="Tetracycline repressor TetR C-terminal" evidence="3">
    <location>
        <begin position="77"/>
        <end position="209"/>
    </location>
</feature>
<dbReference type="Pfam" id="PF02909">
    <property type="entry name" value="TetR_C_1"/>
    <property type="match status" value="1"/>
</dbReference>
<proteinExistence type="predicted"/>
<dbReference type="SUPFAM" id="SSF48498">
    <property type="entry name" value="Tetracyclin repressor-like, C-terminal domain"/>
    <property type="match status" value="1"/>
</dbReference>
<evidence type="ECO:0000256" key="1">
    <source>
        <dbReference type="ARBA" id="ARBA00023015"/>
    </source>
</evidence>
<gene>
    <name evidence="4" type="ORF">SAMN04488557_1072</name>
</gene>
<dbReference type="InterPro" id="IPR004111">
    <property type="entry name" value="Repressor_TetR_C"/>
</dbReference>
<keyword evidence="5" id="KW-1185">Reference proteome</keyword>
<evidence type="ECO:0000259" key="3">
    <source>
        <dbReference type="Pfam" id="PF02909"/>
    </source>
</evidence>
<dbReference type="OrthoDB" id="4541465at2"/>
<reference evidence="5" key="1">
    <citation type="submission" date="2016-10" db="EMBL/GenBank/DDBJ databases">
        <authorList>
            <person name="Varghese N."/>
            <person name="Submissions S."/>
        </authorList>
    </citation>
    <scope>NUCLEOTIDE SEQUENCE [LARGE SCALE GENOMIC DNA]</scope>
    <source>
        <strain evidence="5">DSM 1565</strain>
    </source>
</reference>